<accession>G0SBY6</accession>
<keyword evidence="9" id="KW-1185">Reference proteome</keyword>
<dbReference type="PANTHER" id="PTHR43791:SF32">
    <property type="entry name" value="MAJOR FACILITATOR SUPERFAMILY (MFS) PROFILE DOMAIN-CONTAINING PROTEIN"/>
    <property type="match status" value="1"/>
</dbReference>
<dbReference type="Proteomes" id="UP000008066">
    <property type="component" value="Unassembled WGS sequence"/>
</dbReference>
<sequence length="499" mass="55821">MADAGRHVAVSATVTDEKCAAVLDEKQIASSESQISHTDDEGNEITWTEEEEKRLVRKIDTMVLPILIICFFALQLDRGNIGNAMTDFFLQEVGITQYQFNIGQQLLSAGIVLLEVPSNIILYRLGPSLWIGFQILAWGSVATFQAFIKGKGLGPYLTTRLLLGLCESGFIPAGLFTITRWYKREETSKRFAFYFIGNMFASACSGLLAYGILHMRGICGLSGWQWLFMLEGLFTILCGFIFLFLFPRSTARPVSLAGVRFFSERESQILTQRVLRDDPSKFQPHKNVSLAEVKATFTNWRLLPHFLATVLGMAPAHTMGAYAPTLIASFGYNRLKANAMASVSAWGLFVLNIVWGLLADKFQRRGLLIFLAVVIYWGFTLGNRILIESTNRDLRFGILTVSLMFQAPWHATNGSWMALNARSAGERSITMAIFVTGANLAGIIGSQIFQAEDAPVYRTGWTVIMVLVSLSLCSVIVANLQYWLLNKFQKRQGKDRYHY</sequence>
<dbReference type="SUPFAM" id="SSF103473">
    <property type="entry name" value="MFS general substrate transporter"/>
    <property type="match status" value="1"/>
</dbReference>
<feature type="transmembrane region" description="Helical" evidence="6">
    <location>
        <begin position="339"/>
        <end position="359"/>
    </location>
</feature>
<dbReference type="OMA" id="PSKIHAK"/>
<organism evidence="9">
    <name type="scientific">Chaetomium thermophilum (strain DSM 1495 / CBS 144.50 / IMI 039719)</name>
    <name type="common">Thermochaetoides thermophila</name>
    <dbReference type="NCBI Taxonomy" id="759272"/>
    <lineage>
        <taxon>Eukaryota</taxon>
        <taxon>Fungi</taxon>
        <taxon>Dikarya</taxon>
        <taxon>Ascomycota</taxon>
        <taxon>Pezizomycotina</taxon>
        <taxon>Sordariomycetes</taxon>
        <taxon>Sordariomycetidae</taxon>
        <taxon>Sordariales</taxon>
        <taxon>Chaetomiaceae</taxon>
        <taxon>Thermochaetoides</taxon>
    </lineage>
</organism>
<evidence type="ECO:0000256" key="6">
    <source>
        <dbReference type="SAM" id="Phobius"/>
    </source>
</evidence>
<feature type="domain" description="Major facilitator superfamily (MFS) profile" evidence="7">
    <location>
        <begin position="63"/>
        <end position="489"/>
    </location>
</feature>
<keyword evidence="2" id="KW-0813">Transport</keyword>
<dbReference type="eggNOG" id="KOG2533">
    <property type="taxonomic scope" value="Eukaryota"/>
</dbReference>
<dbReference type="KEGG" id="cthr:CTHT_0055250"/>
<feature type="transmembrane region" description="Helical" evidence="6">
    <location>
        <begin position="431"/>
        <end position="449"/>
    </location>
</feature>
<dbReference type="EMBL" id="GL988045">
    <property type="protein sequence ID" value="EGS18912.1"/>
    <property type="molecule type" value="Genomic_DNA"/>
</dbReference>
<dbReference type="GO" id="GO:0022857">
    <property type="term" value="F:transmembrane transporter activity"/>
    <property type="evidence" value="ECO:0007669"/>
    <property type="project" value="InterPro"/>
</dbReference>
<feature type="transmembrane region" description="Helical" evidence="6">
    <location>
        <begin position="128"/>
        <end position="148"/>
    </location>
</feature>
<feature type="transmembrane region" description="Helical" evidence="6">
    <location>
        <begin position="461"/>
        <end position="485"/>
    </location>
</feature>
<dbReference type="RefSeq" id="XP_006695857.1">
    <property type="nucleotide sequence ID" value="XM_006695794.1"/>
</dbReference>
<keyword evidence="4 6" id="KW-1133">Transmembrane helix</keyword>
<gene>
    <name evidence="8" type="ORF">CTHT_0055250</name>
</gene>
<feature type="transmembrane region" description="Helical" evidence="6">
    <location>
        <begin position="224"/>
        <end position="246"/>
    </location>
</feature>
<dbReference type="Pfam" id="PF07690">
    <property type="entry name" value="MFS_1"/>
    <property type="match status" value="1"/>
</dbReference>
<name>G0SBY6_CHATD</name>
<dbReference type="PANTHER" id="PTHR43791">
    <property type="entry name" value="PERMEASE-RELATED"/>
    <property type="match status" value="1"/>
</dbReference>
<evidence type="ECO:0000259" key="7">
    <source>
        <dbReference type="PROSITE" id="PS50850"/>
    </source>
</evidence>
<keyword evidence="5 6" id="KW-0472">Membrane</keyword>
<comment type="subcellular location">
    <subcellularLocation>
        <location evidence="1">Membrane</location>
        <topology evidence="1">Multi-pass membrane protein</topology>
    </subcellularLocation>
</comment>
<feature type="transmembrane region" description="Helical" evidence="6">
    <location>
        <begin position="191"/>
        <end position="212"/>
    </location>
</feature>
<proteinExistence type="predicted"/>
<keyword evidence="3 6" id="KW-0812">Transmembrane</keyword>
<evidence type="ECO:0000256" key="3">
    <source>
        <dbReference type="ARBA" id="ARBA00022692"/>
    </source>
</evidence>
<evidence type="ECO:0000256" key="5">
    <source>
        <dbReference type="ARBA" id="ARBA00023136"/>
    </source>
</evidence>
<dbReference type="GeneID" id="18259563"/>
<dbReference type="OrthoDB" id="2985014at2759"/>
<dbReference type="InterPro" id="IPR036259">
    <property type="entry name" value="MFS_trans_sf"/>
</dbReference>
<feature type="transmembrane region" description="Helical" evidence="6">
    <location>
        <begin position="160"/>
        <end position="179"/>
    </location>
</feature>
<feature type="transmembrane region" description="Helical" evidence="6">
    <location>
        <begin position="398"/>
        <end position="419"/>
    </location>
</feature>
<dbReference type="PROSITE" id="PS50850">
    <property type="entry name" value="MFS"/>
    <property type="match status" value="1"/>
</dbReference>
<reference evidence="8 9" key="1">
    <citation type="journal article" date="2011" name="Cell">
        <title>Insight into structure and assembly of the nuclear pore complex by utilizing the genome of a eukaryotic thermophile.</title>
        <authorList>
            <person name="Amlacher S."/>
            <person name="Sarges P."/>
            <person name="Flemming D."/>
            <person name="van Noort V."/>
            <person name="Kunze R."/>
            <person name="Devos D.P."/>
            <person name="Arumugam M."/>
            <person name="Bork P."/>
            <person name="Hurt E."/>
        </authorList>
    </citation>
    <scope>NUCLEOTIDE SEQUENCE [LARGE SCALE GENOMIC DNA]</scope>
    <source>
        <strain evidence="9">DSM 1495 / CBS 144.50 / IMI 039719</strain>
    </source>
</reference>
<evidence type="ECO:0000256" key="4">
    <source>
        <dbReference type="ARBA" id="ARBA00022989"/>
    </source>
</evidence>
<dbReference type="HOGENOM" id="CLU_001265_0_1_1"/>
<evidence type="ECO:0000256" key="2">
    <source>
        <dbReference type="ARBA" id="ARBA00022448"/>
    </source>
</evidence>
<protein>
    <recommendedName>
        <fullName evidence="7">Major facilitator superfamily (MFS) profile domain-containing protein</fullName>
    </recommendedName>
</protein>
<evidence type="ECO:0000256" key="1">
    <source>
        <dbReference type="ARBA" id="ARBA00004141"/>
    </source>
</evidence>
<dbReference type="InterPro" id="IPR020846">
    <property type="entry name" value="MFS_dom"/>
</dbReference>
<dbReference type="Gene3D" id="1.20.1250.20">
    <property type="entry name" value="MFS general substrate transporter like domains"/>
    <property type="match status" value="2"/>
</dbReference>
<feature type="transmembrane region" description="Helical" evidence="6">
    <location>
        <begin position="366"/>
        <end position="386"/>
    </location>
</feature>
<feature type="transmembrane region" description="Helical" evidence="6">
    <location>
        <begin position="306"/>
        <end position="327"/>
    </location>
</feature>
<dbReference type="GO" id="GO:0016020">
    <property type="term" value="C:membrane"/>
    <property type="evidence" value="ECO:0007669"/>
    <property type="project" value="UniProtKB-SubCell"/>
</dbReference>
<dbReference type="InterPro" id="IPR011701">
    <property type="entry name" value="MFS"/>
</dbReference>
<evidence type="ECO:0000313" key="9">
    <source>
        <dbReference type="Proteomes" id="UP000008066"/>
    </source>
</evidence>
<evidence type="ECO:0000313" key="8">
    <source>
        <dbReference type="EMBL" id="EGS18912.1"/>
    </source>
</evidence>
<dbReference type="AlphaFoldDB" id="G0SBY6"/>